<dbReference type="InterPro" id="IPR011010">
    <property type="entry name" value="DNA_brk_join_enz"/>
</dbReference>
<protein>
    <submittedName>
        <fullName evidence="2">Uncharacterized protein</fullName>
    </submittedName>
</protein>
<dbReference type="EMBL" id="JALNTZ010000002">
    <property type="protein sequence ID" value="KAJ3662072.1"/>
    <property type="molecule type" value="Genomic_DNA"/>
</dbReference>
<dbReference type="Proteomes" id="UP001168821">
    <property type="component" value="Unassembled WGS sequence"/>
</dbReference>
<organism evidence="2 3">
    <name type="scientific">Zophobas morio</name>
    <dbReference type="NCBI Taxonomy" id="2755281"/>
    <lineage>
        <taxon>Eukaryota</taxon>
        <taxon>Metazoa</taxon>
        <taxon>Ecdysozoa</taxon>
        <taxon>Arthropoda</taxon>
        <taxon>Hexapoda</taxon>
        <taxon>Insecta</taxon>
        <taxon>Pterygota</taxon>
        <taxon>Neoptera</taxon>
        <taxon>Endopterygota</taxon>
        <taxon>Coleoptera</taxon>
        <taxon>Polyphaga</taxon>
        <taxon>Cucujiformia</taxon>
        <taxon>Tenebrionidae</taxon>
        <taxon>Zophobas</taxon>
    </lineage>
</organism>
<gene>
    <name evidence="2" type="ORF">Zmor_006436</name>
</gene>
<dbReference type="AlphaFoldDB" id="A0AA38ISB6"/>
<keyword evidence="3" id="KW-1185">Reference proteome</keyword>
<comment type="caution">
    <text evidence="2">The sequence shown here is derived from an EMBL/GenBank/DDBJ whole genome shotgun (WGS) entry which is preliminary data.</text>
</comment>
<accession>A0AA38ISB6</accession>
<evidence type="ECO:0000313" key="3">
    <source>
        <dbReference type="Proteomes" id="UP001168821"/>
    </source>
</evidence>
<reference evidence="2" key="1">
    <citation type="journal article" date="2023" name="G3 (Bethesda)">
        <title>Whole genome assemblies of Zophobas morio and Tenebrio molitor.</title>
        <authorList>
            <person name="Kaur S."/>
            <person name="Stinson S.A."/>
            <person name="diCenzo G.C."/>
        </authorList>
    </citation>
    <scope>NUCLEOTIDE SEQUENCE</scope>
    <source>
        <strain evidence="2">QUZm001</strain>
    </source>
</reference>
<dbReference type="InterPro" id="IPR013762">
    <property type="entry name" value="Integrase-like_cat_sf"/>
</dbReference>
<proteinExistence type="predicted"/>
<dbReference type="GO" id="GO:0006310">
    <property type="term" value="P:DNA recombination"/>
    <property type="evidence" value="ECO:0007669"/>
    <property type="project" value="UniProtKB-KW"/>
</dbReference>
<keyword evidence="1" id="KW-0233">DNA recombination</keyword>
<evidence type="ECO:0000313" key="2">
    <source>
        <dbReference type="EMBL" id="KAJ3662072.1"/>
    </source>
</evidence>
<dbReference type="Gene3D" id="1.10.443.10">
    <property type="entry name" value="Intergrase catalytic core"/>
    <property type="match status" value="1"/>
</dbReference>
<dbReference type="SUPFAM" id="SSF56349">
    <property type="entry name" value="DNA breaking-rejoining enzymes"/>
    <property type="match status" value="1"/>
</dbReference>
<dbReference type="GO" id="GO:0003677">
    <property type="term" value="F:DNA binding"/>
    <property type="evidence" value="ECO:0007669"/>
    <property type="project" value="InterPro"/>
</dbReference>
<name>A0AA38ISB6_9CUCU</name>
<evidence type="ECO:0000256" key="1">
    <source>
        <dbReference type="ARBA" id="ARBA00023172"/>
    </source>
</evidence>
<dbReference type="GO" id="GO:0015074">
    <property type="term" value="P:DNA integration"/>
    <property type="evidence" value="ECO:0007669"/>
    <property type="project" value="InterPro"/>
</dbReference>
<sequence>MESEEESENIDIEEFYRISMQLQRNPNQGSLWAEYSMIRFMTNHNDGTDISKYSKLLAFLETETPDKDFLVMKVVMIMGIARACRKHELCALTVEDIEDKGTSIVVKIPNTKTRIPRTFTTIDHEKYGISFLEVCRKMLICDLPMRNPIIVF</sequence>